<proteinExistence type="predicted"/>
<gene>
    <name evidence="3" type="ORF">MCYG_03858</name>
</gene>
<dbReference type="HOGENOM" id="CLU_090064_1_0_1"/>
<keyword evidence="4" id="KW-1185">Reference proteome</keyword>
<evidence type="ECO:0000256" key="2">
    <source>
        <dbReference type="SAM" id="Phobius"/>
    </source>
</evidence>
<dbReference type="AlphaFoldDB" id="C5FMD6"/>
<keyword evidence="2" id="KW-1133">Transmembrane helix</keyword>
<evidence type="ECO:0000313" key="4">
    <source>
        <dbReference type="Proteomes" id="UP000002035"/>
    </source>
</evidence>
<sequence length="200" mass="22680">MSQSAELAQKRAEDYVKFKHYAALGLLVAAPVIIALPPRKFDLHTASLGAAFIISANHLATERTGKGIVSHLGSFLPSKKMNMFRDLPTDKAEELSERMRLARTQEKEVERLRMGMEGEGEERTGLNGVVKKIWMGNETEGWEERRLEEEKKALAEGKGYTDLILTYVREAWRMDEGGKEGKRETMNEQHAEKEKTDSTR</sequence>
<dbReference type="eggNOG" id="ENOG502SD8H">
    <property type="taxonomic scope" value="Eukaryota"/>
</dbReference>
<feature type="region of interest" description="Disordered" evidence="1">
    <location>
        <begin position="176"/>
        <end position="200"/>
    </location>
</feature>
<dbReference type="OrthoDB" id="5411041at2759"/>
<keyword evidence="2" id="KW-0472">Membrane</keyword>
<dbReference type="GeneID" id="9229676"/>
<evidence type="ECO:0000313" key="3">
    <source>
        <dbReference type="EMBL" id="EEQ31039.1"/>
    </source>
</evidence>
<accession>C5FMD6</accession>
<keyword evidence="2" id="KW-0812">Transmembrane</keyword>
<evidence type="ECO:0000256" key="1">
    <source>
        <dbReference type="SAM" id="MobiDB-lite"/>
    </source>
</evidence>
<name>C5FMD6_ARTOC</name>
<dbReference type="EMBL" id="DS995703">
    <property type="protein sequence ID" value="EEQ31039.1"/>
    <property type="molecule type" value="Genomic_DNA"/>
</dbReference>
<dbReference type="OMA" id="WMGGESE"/>
<evidence type="ECO:0008006" key="5">
    <source>
        <dbReference type="Google" id="ProtNLM"/>
    </source>
</evidence>
<protein>
    <recommendedName>
        <fullName evidence="5">Rhomboid family membrane protein</fullName>
    </recommendedName>
</protein>
<feature type="transmembrane region" description="Helical" evidence="2">
    <location>
        <begin position="21"/>
        <end position="37"/>
    </location>
</feature>
<organism evidence="3 4">
    <name type="scientific">Arthroderma otae (strain ATCC MYA-4605 / CBS 113480)</name>
    <name type="common">Microsporum canis</name>
    <dbReference type="NCBI Taxonomy" id="554155"/>
    <lineage>
        <taxon>Eukaryota</taxon>
        <taxon>Fungi</taxon>
        <taxon>Dikarya</taxon>
        <taxon>Ascomycota</taxon>
        <taxon>Pezizomycotina</taxon>
        <taxon>Eurotiomycetes</taxon>
        <taxon>Eurotiomycetidae</taxon>
        <taxon>Onygenales</taxon>
        <taxon>Arthrodermataceae</taxon>
        <taxon>Microsporum</taxon>
    </lineage>
</organism>
<dbReference type="VEuPathDB" id="FungiDB:MCYG_03858"/>
<dbReference type="RefSeq" id="XP_002848352.1">
    <property type="nucleotide sequence ID" value="XM_002848306.1"/>
</dbReference>
<dbReference type="Proteomes" id="UP000002035">
    <property type="component" value="Unassembled WGS sequence"/>
</dbReference>
<reference evidence="4" key="1">
    <citation type="journal article" date="2012" name="MBio">
        <title>Comparative genome analysis of Trichophyton rubrum and related dermatophytes reveals candidate genes involved in infection.</title>
        <authorList>
            <person name="Martinez D.A."/>
            <person name="Oliver B.G."/>
            <person name="Graeser Y."/>
            <person name="Goldberg J.M."/>
            <person name="Li W."/>
            <person name="Martinez-Rossi N.M."/>
            <person name="Monod M."/>
            <person name="Shelest E."/>
            <person name="Barton R.C."/>
            <person name="Birch E."/>
            <person name="Brakhage A.A."/>
            <person name="Chen Z."/>
            <person name="Gurr S.J."/>
            <person name="Heiman D."/>
            <person name="Heitman J."/>
            <person name="Kosti I."/>
            <person name="Rossi A."/>
            <person name="Saif S."/>
            <person name="Samalova M."/>
            <person name="Saunders C.W."/>
            <person name="Shea T."/>
            <person name="Summerbell R.C."/>
            <person name="Xu J."/>
            <person name="Young S."/>
            <person name="Zeng Q."/>
            <person name="Birren B.W."/>
            <person name="Cuomo C.A."/>
            <person name="White T.C."/>
        </authorList>
    </citation>
    <scope>NUCLEOTIDE SEQUENCE [LARGE SCALE GENOMIC DNA]</scope>
    <source>
        <strain evidence="4">ATCC MYA-4605 / CBS 113480</strain>
    </source>
</reference>